<proteinExistence type="inferred from homology"/>
<reference evidence="11 12" key="1">
    <citation type="submission" date="2020-03" db="EMBL/GenBank/DDBJ databases">
        <title>Draft Genome Sequence of Cudoniella acicularis.</title>
        <authorList>
            <person name="Buettner E."/>
            <person name="Kellner H."/>
        </authorList>
    </citation>
    <scope>NUCLEOTIDE SEQUENCE [LARGE SCALE GENOMIC DNA]</scope>
    <source>
        <strain evidence="11 12">DSM 108380</strain>
    </source>
</reference>
<dbReference type="PANTHER" id="PTHR12145:SF36">
    <property type="entry name" value="MANNAN ENDO-1,6-ALPHA-MANNOSIDASE DCW1"/>
    <property type="match status" value="1"/>
</dbReference>
<gene>
    <name evidence="11" type="ORF">G7Y89_g12421</name>
</gene>
<feature type="region of interest" description="Disordered" evidence="10">
    <location>
        <begin position="32"/>
        <end position="59"/>
    </location>
</feature>
<comment type="catalytic activity">
    <reaction evidence="1">
        <text>Random hydrolysis of (1-&gt;6)-alpha-D-mannosidic linkages in unbranched (1-&gt;6)-mannans.</text>
        <dbReference type="EC" id="3.2.1.101"/>
    </reaction>
</comment>
<evidence type="ECO:0000256" key="2">
    <source>
        <dbReference type="ARBA" id="ARBA00004308"/>
    </source>
</evidence>
<evidence type="ECO:0000256" key="8">
    <source>
        <dbReference type="ARBA" id="ARBA00023180"/>
    </source>
</evidence>
<dbReference type="Gene3D" id="1.50.10.20">
    <property type="match status" value="1"/>
</dbReference>
<keyword evidence="6" id="KW-0378">Hydrolase</keyword>
<evidence type="ECO:0000256" key="3">
    <source>
        <dbReference type="ARBA" id="ARBA00009699"/>
    </source>
</evidence>
<dbReference type="GO" id="GO:0016052">
    <property type="term" value="P:carbohydrate catabolic process"/>
    <property type="evidence" value="ECO:0007669"/>
    <property type="project" value="InterPro"/>
</dbReference>
<keyword evidence="7" id="KW-0472">Membrane</keyword>
<dbReference type="Proteomes" id="UP000566819">
    <property type="component" value="Unassembled WGS sequence"/>
</dbReference>
<evidence type="ECO:0000313" key="12">
    <source>
        <dbReference type="Proteomes" id="UP000566819"/>
    </source>
</evidence>
<evidence type="ECO:0000256" key="4">
    <source>
        <dbReference type="ARBA" id="ARBA00012350"/>
    </source>
</evidence>
<dbReference type="EC" id="3.2.1.101" evidence="4"/>
<evidence type="ECO:0000256" key="5">
    <source>
        <dbReference type="ARBA" id="ARBA00022729"/>
    </source>
</evidence>
<dbReference type="EMBL" id="JAAMPI010001305">
    <property type="protein sequence ID" value="KAF4625744.1"/>
    <property type="molecule type" value="Genomic_DNA"/>
</dbReference>
<dbReference type="Pfam" id="PF03663">
    <property type="entry name" value="Glyco_hydro_76"/>
    <property type="match status" value="1"/>
</dbReference>
<dbReference type="GO" id="GO:0009272">
    <property type="term" value="P:fungal-type cell wall biogenesis"/>
    <property type="evidence" value="ECO:0007669"/>
    <property type="project" value="TreeGrafter"/>
</dbReference>
<dbReference type="OrthoDB" id="4187847at2759"/>
<keyword evidence="9" id="KW-0326">Glycosidase</keyword>
<comment type="subcellular location">
    <subcellularLocation>
        <location evidence="2">Endomembrane system</location>
    </subcellularLocation>
</comment>
<dbReference type="InterPro" id="IPR008928">
    <property type="entry name" value="6-hairpin_glycosidase_sf"/>
</dbReference>
<evidence type="ECO:0000313" key="11">
    <source>
        <dbReference type="EMBL" id="KAF4625744.1"/>
    </source>
</evidence>
<organism evidence="11 12">
    <name type="scientific">Cudoniella acicularis</name>
    <dbReference type="NCBI Taxonomy" id="354080"/>
    <lineage>
        <taxon>Eukaryota</taxon>
        <taxon>Fungi</taxon>
        <taxon>Dikarya</taxon>
        <taxon>Ascomycota</taxon>
        <taxon>Pezizomycotina</taxon>
        <taxon>Leotiomycetes</taxon>
        <taxon>Helotiales</taxon>
        <taxon>Tricladiaceae</taxon>
        <taxon>Cudoniella</taxon>
    </lineage>
</organism>
<comment type="caution">
    <text evidence="11">The sequence shown here is derived from an EMBL/GenBank/DDBJ whole genome shotgun (WGS) entry which is preliminary data.</text>
</comment>
<dbReference type="FunFam" id="1.50.10.20:FF:000006">
    <property type="entry name" value="Mannan endo-1,6-alpha-mannosidase"/>
    <property type="match status" value="1"/>
</dbReference>
<name>A0A8H4R8V6_9HELO</name>
<dbReference type="PANTHER" id="PTHR12145">
    <property type="entry name" value="MANNAN ENDO-1,6-ALPHA-MANNOSIDASE DCW1"/>
    <property type="match status" value="1"/>
</dbReference>
<protein>
    <recommendedName>
        <fullName evidence="4">mannan endo-1,6-alpha-mannosidase</fullName>
        <ecNumber evidence="4">3.2.1.101</ecNumber>
    </recommendedName>
</protein>
<dbReference type="GO" id="GO:0012505">
    <property type="term" value="C:endomembrane system"/>
    <property type="evidence" value="ECO:0007669"/>
    <property type="project" value="UniProtKB-SubCell"/>
</dbReference>
<dbReference type="InterPro" id="IPR014480">
    <property type="entry name" value="Mannan-1_6-alpha_mannosidase"/>
</dbReference>
<keyword evidence="12" id="KW-1185">Reference proteome</keyword>
<accession>A0A8H4R8V6</accession>
<evidence type="ECO:0000256" key="7">
    <source>
        <dbReference type="ARBA" id="ARBA00023136"/>
    </source>
</evidence>
<sequence length="590" mass="64996">MRREPIGRNKLDTRRHAQFQIAHYLDIDQSATQLAHQRARPCQHSPPATPPPPPSINSHGHHLDILLSPVVTFTHRRPCAPEPADKEVSNLHSLPSRCSTLLWRTHQRVLGHRRHHLPATDHEHQSSLFINMHSSFLSRAATALLLGCNLVSAIDLDIDSADSIKNAAATIAYDMMSYYKGNTSGGIIGVLPGPPPDPTWGYYWWESGAMWGTMIDYWHYTNDTSYNDVVYAGVQWQVGENDDMMPSNWSQSMGNDDQAFWGMTAMLAAEYNFQNPPPTAPQWLALAQAVFNTQAVRPDTTCGGGLRWQVYPYLTGYDYKNSIANGCFFNLGARLARYTNNQTYADYAEKTWTWITGVGLMDADYNIYDGAHIEDNCTDINKVQFSYNMAVWLLGAANMYNYTNGSAIWQERTTGLLNTTLNLFFPNDIAYEVACETKLTCTTDMYSFKAYLTRWLASTTKMAPFTYDLIMPRLRASAIAAAAQCVGGSNGRTCGLSWSKAPAWDGTYGVGQQMAAMSAIFVNLLPLENVAPPVTNVTGGTSVGNSNAGSQSVANPEALLPVASKDKVGAGILTTVVLLGATGMFGWMSL</sequence>
<comment type="similarity">
    <text evidence="3">Belongs to the glycosyl hydrolase 76 family.</text>
</comment>
<keyword evidence="5" id="KW-0732">Signal</keyword>
<dbReference type="AlphaFoldDB" id="A0A8H4R8V6"/>
<evidence type="ECO:0000256" key="9">
    <source>
        <dbReference type="ARBA" id="ARBA00023295"/>
    </source>
</evidence>
<dbReference type="GO" id="GO:0008496">
    <property type="term" value="F:mannan endo-1,6-alpha-mannosidase activity"/>
    <property type="evidence" value="ECO:0007669"/>
    <property type="project" value="UniProtKB-EC"/>
</dbReference>
<dbReference type="InterPro" id="IPR005198">
    <property type="entry name" value="Glyco_hydro_76"/>
</dbReference>
<evidence type="ECO:0000256" key="1">
    <source>
        <dbReference type="ARBA" id="ARBA00001452"/>
    </source>
</evidence>
<evidence type="ECO:0000256" key="6">
    <source>
        <dbReference type="ARBA" id="ARBA00022801"/>
    </source>
</evidence>
<evidence type="ECO:0000256" key="10">
    <source>
        <dbReference type="SAM" id="MobiDB-lite"/>
    </source>
</evidence>
<dbReference type="SUPFAM" id="SSF48208">
    <property type="entry name" value="Six-hairpin glycosidases"/>
    <property type="match status" value="1"/>
</dbReference>
<keyword evidence="8" id="KW-0325">Glycoprotein</keyword>